<proteinExistence type="predicted"/>
<dbReference type="OrthoDB" id="9095835at2"/>
<dbReference type="EMBL" id="RBZU01000013">
    <property type="protein sequence ID" value="RKP47112.1"/>
    <property type="molecule type" value="Genomic_DNA"/>
</dbReference>
<comment type="caution">
    <text evidence="1">The sequence shown here is derived from an EMBL/GenBank/DDBJ whole genome shotgun (WGS) entry which is preliminary data.</text>
</comment>
<protein>
    <submittedName>
        <fullName evidence="1">Uncharacterized protein</fullName>
    </submittedName>
</protein>
<accession>A0A494XAJ5</accession>
<keyword evidence="2" id="KW-1185">Reference proteome</keyword>
<sequence>MCAICNFKIDFGVGHPASLSVAVATRGAMERGELAPQDMTGPLATARLKLASIDTLAAFQAIVEASLPVDAWMTMPDFYILLIEADTWGFFHPTANGFDPDVVPDPPVLTATDPQARSVVVVTSEVTLRAMVESAIDADAAFEKGLVAYDGPEAHRGTVRSLMNGVSVHVSAHVST</sequence>
<reference evidence="1 2" key="1">
    <citation type="submission" date="2018-10" db="EMBL/GenBank/DDBJ databases">
        <title>Robbsia sp. DHC34, isolated from soil.</title>
        <authorList>
            <person name="Gao Z.-H."/>
            <person name="Qiu L.-H."/>
        </authorList>
    </citation>
    <scope>NUCLEOTIDE SEQUENCE [LARGE SCALE GENOMIC DNA]</scope>
    <source>
        <strain evidence="1 2">DHC34</strain>
    </source>
</reference>
<organism evidence="1 2">
    <name type="scientific">Pararobbsia silviterrae</name>
    <dbReference type="NCBI Taxonomy" id="1792498"/>
    <lineage>
        <taxon>Bacteria</taxon>
        <taxon>Pseudomonadati</taxon>
        <taxon>Pseudomonadota</taxon>
        <taxon>Betaproteobacteria</taxon>
        <taxon>Burkholderiales</taxon>
        <taxon>Burkholderiaceae</taxon>
        <taxon>Pararobbsia</taxon>
    </lineage>
</organism>
<dbReference type="Proteomes" id="UP000270342">
    <property type="component" value="Unassembled WGS sequence"/>
</dbReference>
<name>A0A494XAJ5_9BURK</name>
<gene>
    <name evidence="1" type="ORF">D7S86_23480</name>
</gene>
<dbReference type="AlphaFoldDB" id="A0A494XAJ5"/>
<evidence type="ECO:0000313" key="1">
    <source>
        <dbReference type="EMBL" id="RKP47112.1"/>
    </source>
</evidence>
<dbReference type="RefSeq" id="WP_121089936.1">
    <property type="nucleotide sequence ID" value="NZ_RBZU01000013.1"/>
</dbReference>
<evidence type="ECO:0000313" key="2">
    <source>
        <dbReference type="Proteomes" id="UP000270342"/>
    </source>
</evidence>